<gene>
    <name evidence="8" type="ORF">H4W26_000932</name>
</gene>
<keyword evidence="3 7" id="KW-0812">Transmembrane</keyword>
<evidence type="ECO:0000313" key="8">
    <source>
        <dbReference type="EMBL" id="MBE1514177.1"/>
    </source>
</evidence>
<dbReference type="PANTHER" id="PTHR40064:SF1">
    <property type="entry name" value="MEMBRANE PROTEIN"/>
    <property type="match status" value="1"/>
</dbReference>
<evidence type="ECO:0000256" key="7">
    <source>
        <dbReference type="SAM" id="Phobius"/>
    </source>
</evidence>
<feature type="transmembrane region" description="Helical" evidence="7">
    <location>
        <begin position="189"/>
        <end position="207"/>
    </location>
</feature>
<feature type="transmembrane region" description="Helical" evidence="7">
    <location>
        <begin position="158"/>
        <end position="177"/>
    </location>
</feature>
<proteinExistence type="predicted"/>
<keyword evidence="4 7" id="KW-1133">Transmembrane helix</keyword>
<keyword evidence="2" id="KW-1003">Cell membrane</keyword>
<feature type="region of interest" description="Disordered" evidence="6">
    <location>
        <begin position="1"/>
        <end position="51"/>
    </location>
</feature>
<organism evidence="8 9">
    <name type="scientific">Nesterenkonia halotolerans</name>
    <dbReference type="NCBI Taxonomy" id="225325"/>
    <lineage>
        <taxon>Bacteria</taxon>
        <taxon>Bacillati</taxon>
        <taxon>Actinomycetota</taxon>
        <taxon>Actinomycetes</taxon>
        <taxon>Micrococcales</taxon>
        <taxon>Micrococcaceae</taxon>
        <taxon>Nesterenkonia</taxon>
    </lineage>
</organism>
<keyword evidence="5 7" id="KW-0472">Membrane</keyword>
<accession>A0ABR9J5A6</accession>
<evidence type="ECO:0000256" key="4">
    <source>
        <dbReference type="ARBA" id="ARBA00022989"/>
    </source>
</evidence>
<evidence type="ECO:0000256" key="1">
    <source>
        <dbReference type="ARBA" id="ARBA00004651"/>
    </source>
</evidence>
<name>A0ABR9J5A6_9MICC</name>
<dbReference type="Proteomes" id="UP000636579">
    <property type="component" value="Unassembled WGS sequence"/>
</dbReference>
<evidence type="ECO:0000256" key="5">
    <source>
        <dbReference type="ARBA" id="ARBA00023136"/>
    </source>
</evidence>
<dbReference type="RefSeq" id="WP_318779770.1">
    <property type="nucleotide sequence ID" value="NZ_JADBEE010000001.1"/>
</dbReference>
<sequence length="419" mass="46737">MAQSSTDDAMNPHDQDQRNREQRDQDQREMDQRERDAENSSQRAPSLREPTNWLTELGRRPEFLTDVLQVLKTVIAGTLAWWISTSVLDSELAFLAPWTALLTVHATVHRSLSHGIQTTIASTIGVGLSFVIGYFLGVSLWTFALALLVGVTAARISWIRDEGVAIATTAIFVLGSGFDDQAPLLNDRILEVAIGVAAGVLVNLLILPPLRDKQAGRYVDSINERMGSVLVSISREFSDSWDTDKAESWFQETESMTQELNSAWTVVRFARESRRANPRARQGRQSLEQSSWNAEEASYEEILERADEGISHLRHLARTLREATYTDGDWDHDFRERWARIVGDVGRAIADPDAEVASLHEDLTSLSTEMSEDKGLPKTSWPIYGSLISSLRHLVIVVDDVASARQAREGGEENPRVSG</sequence>
<evidence type="ECO:0000256" key="6">
    <source>
        <dbReference type="SAM" id="MobiDB-lite"/>
    </source>
</evidence>
<feature type="transmembrane region" description="Helical" evidence="7">
    <location>
        <begin position="131"/>
        <end position="151"/>
    </location>
</feature>
<evidence type="ECO:0000256" key="3">
    <source>
        <dbReference type="ARBA" id="ARBA00022692"/>
    </source>
</evidence>
<dbReference type="InterPro" id="IPR010343">
    <property type="entry name" value="ArAE_1"/>
</dbReference>
<feature type="compositionally biased region" description="Basic and acidic residues" evidence="6">
    <location>
        <begin position="10"/>
        <end position="38"/>
    </location>
</feature>
<dbReference type="PANTHER" id="PTHR40064">
    <property type="entry name" value="MEMBRANE PROTEIN-RELATED"/>
    <property type="match status" value="1"/>
</dbReference>
<comment type="subcellular location">
    <subcellularLocation>
        <location evidence="1">Cell membrane</location>
        <topology evidence="1">Multi-pass membrane protein</topology>
    </subcellularLocation>
</comment>
<dbReference type="Pfam" id="PF06081">
    <property type="entry name" value="ArAE_1"/>
    <property type="match status" value="1"/>
</dbReference>
<reference evidence="8 9" key="1">
    <citation type="submission" date="2020-10" db="EMBL/GenBank/DDBJ databases">
        <title>Sequencing the genomes of 1000 actinobacteria strains.</title>
        <authorList>
            <person name="Klenk H.-P."/>
        </authorList>
    </citation>
    <scope>NUCLEOTIDE SEQUENCE [LARGE SCALE GENOMIC DNA]</scope>
    <source>
        <strain evidence="8 9">DSM 15474</strain>
    </source>
</reference>
<comment type="caution">
    <text evidence="8">The sequence shown here is derived from an EMBL/GenBank/DDBJ whole genome shotgun (WGS) entry which is preliminary data.</text>
</comment>
<dbReference type="EMBL" id="JADBEE010000001">
    <property type="protein sequence ID" value="MBE1514177.1"/>
    <property type="molecule type" value="Genomic_DNA"/>
</dbReference>
<keyword evidence="9" id="KW-1185">Reference proteome</keyword>
<protein>
    <submittedName>
        <fullName evidence="8">Uncharacterized membrane protein YgaE (UPF0421/DUF939 family)</fullName>
    </submittedName>
</protein>
<dbReference type="InterPro" id="IPR052984">
    <property type="entry name" value="UPF0421"/>
</dbReference>
<evidence type="ECO:0000313" key="9">
    <source>
        <dbReference type="Proteomes" id="UP000636579"/>
    </source>
</evidence>
<evidence type="ECO:0000256" key="2">
    <source>
        <dbReference type="ARBA" id="ARBA00022475"/>
    </source>
</evidence>